<comment type="caution">
    <text evidence="6">The sequence shown here is derived from an EMBL/GenBank/DDBJ whole genome shotgun (WGS) entry which is preliminary data.</text>
</comment>
<keyword evidence="2" id="KW-0229">DNA integration</keyword>
<organism evidence="6 7">
    <name type="scientific">Vagococcus elongatus</name>
    <dbReference type="NCBI Taxonomy" id="180344"/>
    <lineage>
        <taxon>Bacteria</taxon>
        <taxon>Bacillati</taxon>
        <taxon>Bacillota</taxon>
        <taxon>Bacilli</taxon>
        <taxon>Lactobacillales</taxon>
        <taxon>Enterococcaceae</taxon>
        <taxon>Vagococcus</taxon>
    </lineage>
</organism>
<dbReference type="InterPro" id="IPR011010">
    <property type="entry name" value="DNA_brk_join_enz"/>
</dbReference>
<feature type="domain" description="Tyr recombinase" evidence="5">
    <location>
        <begin position="171"/>
        <end position="365"/>
    </location>
</feature>
<dbReference type="Gene3D" id="1.10.443.10">
    <property type="entry name" value="Intergrase catalytic core"/>
    <property type="match status" value="1"/>
</dbReference>
<dbReference type="InterPro" id="IPR013762">
    <property type="entry name" value="Integrase-like_cat_sf"/>
</dbReference>
<name>A0A430AL71_9ENTE</name>
<evidence type="ECO:0000313" key="6">
    <source>
        <dbReference type="EMBL" id="RSU08871.1"/>
    </source>
</evidence>
<dbReference type="InterPro" id="IPR010998">
    <property type="entry name" value="Integrase_recombinase_N"/>
</dbReference>
<proteinExistence type="inferred from homology"/>
<evidence type="ECO:0000259" key="5">
    <source>
        <dbReference type="PROSITE" id="PS51898"/>
    </source>
</evidence>
<dbReference type="InterPro" id="IPR004107">
    <property type="entry name" value="Integrase_SAM-like_N"/>
</dbReference>
<dbReference type="GO" id="GO:0003677">
    <property type="term" value="F:DNA binding"/>
    <property type="evidence" value="ECO:0007669"/>
    <property type="project" value="UniProtKB-KW"/>
</dbReference>
<dbReference type="CDD" id="cd01189">
    <property type="entry name" value="INT_ICEBs1_C_like"/>
    <property type="match status" value="1"/>
</dbReference>
<dbReference type="OrthoDB" id="9803188at2"/>
<gene>
    <name evidence="6" type="ORF">CBF29_13010</name>
</gene>
<keyword evidence="4" id="KW-0233">DNA recombination</keyword>
<dbReference type="InterPro" id="IPR050090">
    <property type="entry name" value="Tyrosine_recombinase_XerCD"/>
</dbReference>
<dbReference type="Pfam" id="PF14659">
    <property type="entry name" value="Phage_int_SAM_3"/>
    <property type="match status" value="1"/>
</dbReference>
<dbReference type="SUPFAM" id="SSF56349">
    <property type="entry name" value="DNA breaking-rejoining enzymes"/>
    <property type="match status" value="1"/>
</dbReference>
<dbReference type="Pfam" id="PF00589">
    <property type="entry name" value="Phage_integrase"/>
    <property type="match status" value="1"/>
</dbReference>
<dbReference type="InterPro" id="IPR002104">
    <property type="entry name" value="Integrase_catalytic"/>
</dbReference>
<sequence length="396" mass="46353">MATDSIKKAKNGTYYFRANLGYGSDGKKIQKYRSGFKTKREARKAYSQIILEKSEVVQRENWQEEEEELSFKQYVEEIFLPWYKSQVKDRTYDNRVSTIKKHLSYFYRYAVSEIEPIHVQTWQSKLFKTLSATYIRNVQGIFSLAMDRAVILGLAEQNPSKIVGNVKKQKTKIDFWTKEEFEQVLSVIYKEDYYQHFLYLSLWFLFMTGMRIGEATAVQWEDIEFDTGVLSITKTLYYKNLSYYEFVEPKTKASIRHIVLDEDTLKELKEWQQRQRSVVKTGFVMSYNGQPTQKHTMSRAITRYAALAGVHRIRTHALRHSHASLLMQMGENPLIIKDRLGHEDIETTLGTYGHLYPNSNFEVATKLTGILKQTSSQTNLDRSPKNQFTVGYLGEK</sequence>
<dbReference type="Pfam" id="PF14657">
    <property type="entry name" value="Arm-DNA-bind_4"/>
    <property type="match status" value="1"/>
</dbReference>
<dbReference type="EMBL" id="NGKA01000033">
    <property type="protein sequence ID" value="RSU08871.1"/>
    <property type="molecule type" value="Genomic_DNA"/>
</dbReference>
<reference evidence="6 7" key="1">
    <citation type="submission" date="2017-05" db="EMBL/GenBank/DDBJ databases">
        <title>Vagococcus spp. assemblies.</title>
        <authorList>
            <person name="Gulvik C.A."/>
        </authorList>
    </citation>
    <scope>NUCLEOTIDE SEQUENCE [LARGE SCALE GENOMIC DNA]</scope>
    <source>
        <strain evidence="6 7">CCUG 51432</strain>
    </source>
</reference>
<dbReference type="Proteomes" id="UP000287605">
    <property type="component" value="Unassembled WGS sequence"/>
</dbReference>
<dbReference type="GO" id="GO:0006310">
    <property type="term" value="P:DNA recombination"/>
    <property type="evidence" value="ECO:0007669"/>
    <property type="project" value="UniProtKB-KW"/>
</dbReference>
<dbReference type="AlphaFoldDB" id="A0A430AL71"/>
<evidence type="ECO:0000256" key="3">
    <source>
        <dbReference type="ARBA" id="ARBA00023125"/>
    </source>
</evidence>
<protein>
    <submittedName>
        <fullName evidence="6">Site-specific integrase</fullName>
    </submittedName>
</protein>
<dbReference type="RefSeq" id="WP_126810142.1">
    <property type="nucleotide sequence ID" value="NZ_NGKA01000033.1"/>
</dbReference>
<comment type="similarity">
    <text evidence="1">Belongs to the 'phage' integrase family.</text>
</comment>
<evidence type="ECO:0000256" key="2">
    <source>
        <dbReference type="ARBA" id="ARBA00022908"/>
    </source>
</evidence>
<accession>A0A430AL71</accession>
<dbReference type="Gene3D" id="1.10.150.130">
    <property type="match status" value="1"/>
</dbReference>
<evidence type="ECO:0000313" key="7">
    <source>
        <dbReference type="Proteomes" id="UP000287605"/>
    </source>
</evidence>
<dbReference type="PANTHER" id="PTHR30349:SF64">
    <property type="entry name" value="PROPHAGE INTEGRASE INTD-RELATED"/>
    <property type="match status" value="1"/>
</dbReference>
<dbReference type="GO" id="GO:0015074">
    <property type="term" value="P:DNA integration"/>
    <property type="evidence" value="ECO:0007669"/>
    <property type="project" value="UniProtKB-KW"/>
</dbReference>
<keyword evidence="7" id="KW-1185">Reference proteome</keyword>
<evidence type="ECO:0000256" key="1">
    <source>
        <dbReference type="ARBA" id="ARBA00008857"/>
    </source>
</evidence>
<evidence type="ECO:0000256" key="4">
    <source>
        <dbReference type="ARBA" id="ARBA00023172"/>
    </source>
</evidence>
<dbReference type="PANTHER" id="PTHR30349">
    <property type="entry name" value="PHAGE INTEGRASE-RELATED"/>
    <property type="match status" value="1"/>
</dbReference>
<dbReference type="PROSITE" id="PS51898">
    <property type="entry name" value="TYR_RECOMBINASE"/>
    <property type="match status" value="1"/>
</dbReference>
<keyword evidence="3" id="KW-0238">DNA-binding</keyword>
<dbReference type="InterPro" id="IPR028259">
    <property type="entry name" value="AP2-like_int_N"/>
</dbReference>